<dbReference type="AlphaFoldDB" id="A0A813GFI0"/>
<feature type="compositionally biased region" description="Basic residues" evidence="1">
    <location>
        <begin position="75"/>
        <end position="89"/>
    </location>
</feature>
<feature type="compositionally biased region" description="Low complexity" evidence="1">
    <location>
        <begin position="10"/>
        <end position="30"/>
    </location>
</feature>
<reference evidence="2" key="1">
    <citation type="submission" date="2021-02" db="EMBL/GenBank/DDBJ databases">
        <authorList>
            <person name="Dougan E. K."/>
            <person name="Rhodes N."/>
            <person name="Thang M."/>
            <person name="Chan C."/>
        </authorList>
    </citation>
    <scope>NUCLEOTIDE SEQUENCE</scope>
</reference>
<feature type="region of interest" description="Disordered" evidence="1">
    <location>
        <begin position="53"/>
        <end position="105"/>
    </location>
</feature>
<dbReference type="EMBL" id="CAJNNV010028544">
    <property type="protein sequence ID" value="CAE8624976.1"/>
    <property type="molecule type" value="Genomic_DNA"/>
</dbReference>
<evidence type="ECO:0000313" key="2">
    <source>
        <dbReference type="EMBL" id="CAE8624976.1"/>
    </source>
</evidence>
<name>A0A813GFI0_POLGL</name>
<sequence length="105" mass="11882">MVSGHARFLSNSNNNDNNHINNDNNANNSNWWSCHASLRRNRTHLVLQHCPSHDLSAERNETATAHDPSEESKRMRARRATKQQKKKKTFAGGIHSVENEGIPSV</sequence>
<evidence type="ECO:0000256" key="1">
    <source>
        <dbReference type="SAM" id="MobiDB-lite"/>
    </source>
</evidence>
<feature type="region of interest" description="Disordered" evidence="1">
    <location>
        <begin position="1"/>
        <end position="30"/>
    </location>
</feature>
<organism evidence="2 3">
    <name type="scientific">Polarella glacialis</name>
    <name type="common">Dinoflagellate</name>
    <dbReference type="NCBI Taxonomy" id="89957"/>
    <lineage>
        <taxon>Eukaryota</taxon>
        <taxon>Sar</taxon>
        <taxon>Alveolata</taxon>
        <taxon>Dinophyceae</taxon>
        <taxon>Suessiales</taxon>
        <taxon>Suessiaceae</taxon>
        <taxon>Polarella</taxon>
    </lineage>
</organism>
<keyword evidence="3" id="KW-1185">Reference proteome</keyword>
<proteinExistence type="predicted"/>
<gene>
    <name evidence="2" type="ORF">PGLA1383_LOCUS42059</name>
</gene>
<evidence type="ECO:0000313" key="3">
    <source>
        <dbReference type="Proteomes" id="UP000654075"/>
    </source>
</evidence>
<protein>
    <submittedName>
        <fullName evidence="2">Uncharacterized protein</fullName>
    </submittedName>
</protein>
<comment type="caution">
    <text evidence="2">The sequence shown here is derived from an EMBL/GenBank/DDBJ whole genome shotgun (WGS) entry which is preliminary data.</text>
</comment>
<accession>A0A813GFI0</accession>
<dbReference type="Proteomes" id="UP000654075">
    <property type="component" value="Unassembled WGS sequence"/>
</dbReference>